<keyword evidence="9" id="KW-1185">Reference proteome</keyword>
<evidence type="ECO:0000313" key="8">
    <source>
        <dbReference type="EMBL" id="KJV36354.1"/>
    </source>
</evidence>
<keyword evidence="5 7" id="KW-0808">Transferase</keyword>
<evidence type="ECO:0000256" key="1">
    <source>
        <dbReference type="ARBA" id="ARBA00010396"/>
    </source>
</evidence>
<dbReference type="GO" id="GO:0071424">
    <property type="term" value="F:rRNA (cytosine-N4-)-methyltransferase activity"/>
    <property type="evidence" value="ECO:0007669"/>
    <property type="project" value="UniProtKB-UniRule"/>
</dbReference>
<evidence type="ECO:0000256" key="6">
    <source>
        <dbReference type="ARBA" id="ARBA00022691"/>
    </source>
</evidence>
<evidence type="ECO:0000256" key="4">
    <source>
        <dbReference type="ARBA" id="ARBA00022603"/>
    </source>
</evidence>
<comment type="catalytic activity">
    <reaction evidence="7">
        <text>cytidine(1402) in 16S rRNA + S-adenosyl-L-methionine = N(4)-methylcytidine(1402) in 16S rRNA + S-adenosyl-L-homocysteine + H(+)</text>
        <dbReference type="Rhea" id="RHEA:42928"/>
        <dbReference type="Rhea" id="RHEA-COMP:10286"/>
        <dbReference type="Rhea" id="RHEA-COMP:10287"/>
        <dbReference type="ChEBI" id="CHEBI:15378"/>
        <dbReference type="ChEBI" id="CHEBI:57856"/>
        <dbReference type="ChEBI" id="CHEBI:59789"/>
        <dbReference type="ChEBI" id="CHEBI:74506"/>
        <dbReference type="ChEBI" id="CHEBI:82748"/>
        <dbReference type="EC" id="2.1.1.199"/>
    </reaction>
</comment>
<evidence type="ECO:0000313" key="9">
    <source>
        <dbReference type="Proteomes" id="UP000033651"/>
    </source>
</evidence>
<dbReference type="SUPFAM" id="SSF81799">
    <property type="entry name" value="Putative methyltransferase TM0872, insert domain"/>
    <property type="match status" value="1"/>
</dbReference>
<dbReference type="InterPro" id="IPR029063">
    <property type="entry name" value="SAM-dependent_MTases_sf"/>
</dbReference>
<dbReference type="PANTHER" id="PTHR11265:SF0">
    <property type="entry name" value="12S RRNA N4-METHYLCYTIDINE METHYLTRANSFERASE"/>
    <property type="match status" value="1"/>
</dbReference>
<keyword evidence="4 7" id="KW-0489">Methyltransferase</keyword>
<keyword evidence="3 7" id="KW-0698">rRNA processing</keyword>
<dbReference type="NCBIfam" id="TIGR00006">
    <property type="entry name" value="16S rRNA (cytosine(1402)-N(4))-methyltransferase RsmH"/>
    <property type="match status" value="1"/>
</dbReference>
<dbReference type="PIRSF" id="PIRSF004486">
    <property type="entry name" value="MraW"/>
    <property type="match status" value="1"/>
</dbReference>
<dbReference type="RefSeq" id="WP_045828470.1">
    <property type="nucleotide sequence ID" value="NZ_JZRB01000009.1"/>
</dbReference>
<keyword evidence="6 7" id="KW-0949">S-adenosyl-L-methionine</keyword>
<dbReference type="InterPro" id="IPR023397">
    <property type="entry name" value="SAM-dep_MeTrfase_MraW_recog"/>
</dbReference>
<feature type="binding site" evidence="7">
    <location>
        <position position="107"/>
    </location>
    <ligand>
        <name>S-adenosyl-L-methionine</name>
        <dbReference type="ChEBI" id="CHEBI:59789"/>
    </ligand>
</feature>
<dbReference type="SUPFAM" id="SSF53335">
    <property type="entry name" value="S-adenosyl-L-methionine-dependent methyltransferases"/>
    <property type="match status" value="1"/>
</dbReference>
<evidence type="ECO:0000256" key="3">
    <source>
        <dbReference type="ARBA" id="ARBA00022552"/>
    </source>
</evidence>
<dbReference type="Gene3D" id="3.40.50.150">
    <property type="entry name" value="Vaccinia Virus protein VP39"/>
    <property type="match status" value="1"/>
</dbReference>
<reference evidence="8 9" key="1">
    <citation type="submission" date="2015-03" db="EMBL/GenBank/DDBJ databases">
        <title>Draft genome sequence of Luteibacter yeojuensis strain SU11.</title>
        <authorList>
            <person name="Sulaiman J."/>
            <person name="Priya K."/>
            <person name="Chan K.-G."/>
        </authorList>
    </citation>
    <scope>NUCLEOTIDE SEQUENCE [LARGE SCALE GENOMIC DNA]</scope>
    <source>
        <strain evidence="8 9">SU11</strain>
    </source>
</reference>
<feature type="binding site" evidence="7">
    <location>
        <begin position="35"/>
        <end position="37"/>
    </location>
    <ligand>
        <name>S-adenosyl-L-methionine</name>
        <dbReference type="ChEBI" id="CHEBI:59789"/>
    </ligand>
</feature>
<dbReference type="Pfam" id="PF01795">
    <property type="entry name" value="Methyltransf_5"/>
    <property type="match status" value="1"/>
</dbReference>
<dbReference type="EMBL" id="JZRB01000009">
    <property type="protein sequence ID" value="KJV36354.1"/>
    <property type="molecule type" value="Genomic_DNA"/>
</dbReference>
<dbReference type="GO" id="GO:0005737">
    <property type="term" value="C:cytoplasm"/>
    <property type="evidence" value="ECO:0007669"/>
    <property type="project" value="UniProtKB-SubCell"/>
</dbReference>
<evidence type="ECO:0000256" key="7">
    <source>
        <dbReference type="HAMAP-Rule" id="MF_01007"/>
    </source>
</evidence>
<dbReference type="GO" id="GO:0070475">
    <property type="term" value="P:rRNA base methylation"/>
    <property type="evidence" value="ECO:0007669"/>
    <property type="project" value="UniProtKB-UniRule"/>
</dbReference>
<gene>
    <name evidence="7" type="primary">rsmH</name>
    <name evidence="8" type="ORF">VI08_05035</name>
</gene>
<dbReference type="PATRIC" id="fig|345309.4.peg.4151"/>
<organism evidence="8 9">
    <name type="scientific">Luteibacter yeojuensis</name>
    <dbReference type="NCBI Taxonomy" id="345309"/>
    <lineage>
        <taxon>Bacteria</taxon>
        <taxon>Pseudomonadati</taxon>
        <taxon>Pseudomonadota</taxon>
        <taxon>Gammaproteobacteria</taxon>
        <taxon>Lysobacterales</taxon>
        <taxon>Rhodanobacteraceae</taxon>
        <taxon>Luteibacter</taxon>
    </lineage>
</organism>
<evidence type="ECO:0000256" key="5">
    <source>
        <dbReference type="ARBA" id="ARBA00022679"/>
    </source>
</evidence>
<name>A0A0F3L1X8_9GAMM</name>
<dbReference type="FunFam" id="1.10.150.170:FF:000001">
    <property type="entry name" value="Ribosomal RNA small subunit methyltransferase H"/>
    <property type="match status" value="1"/>
</dbReference>
<comment type="function">
    <text evidence="7">Specifically methylates the N4 position of cytidine in position 1402 (C1402) of 16S rRNA.</text>
</comment>
<comment type="similarity">
    <text evidence="1 7">Belongs to the methyltransferase superfamily. RsmH family.</text>
</comment>
<dbReference type="AlphaFoldDB" id="A0A0F3L1X8"/>
<accession>A0A0F3L1X8</accession>
<dbReference type="EC" id="2.1.1.199" evidence="7"/>
<dbReference type="PANTHER" id="PTHR11265">
    <property type="entry name" value="S-ADENOSYL-METHYLTRANSFERASE MRAW"/>
    <property type="match status" value="1"/>
</dbReference>
<evidence type="ECO:0000256" key="2">
    <source>
        <dbReference type="ARBA" id="ARBA00022490"/>
    </source>
</evidence>
<keyword evidence="2 7" id="KW-0963">Cytoplasm</keyword>
<sequence>MAGRDVHIPVMLDEAVEGLALRENGRYLDGTFGRGGHATAILSRLSSEGRLFLMDRDPTAIAVAEAGLATDPRVTLRHDNFATMGEWAALAGGLDGILLDLGVSSPQLDDASRGFSFMADAPLDMRMDTTRGISAADFLRDADEAEIADVLWQFGEERFSRRIAKQIVERRATQPITRTGELAELVARCVGRREPGKNPATRTFQALRIRVNEELGSVERGLDAALELLNPGGRLAVISFHSLEDRMVKQFIRAHEGRVQGSRRAPPTEAPAARLKPVGKAIFASDAEVAANPRSRSAVLRVAEKIA</sequence>
<dbReference type="Proteomes" id="UP000033651">
    <property type="component" value="Unassembled WGS sequence"/>
</dbReference>
<feature type="binding site" evidence="7">
    <location>
        <position position="55"/>
    </location>
    <ligand>
        <name>S-adenosyl-L-methionine</name>
        <dbReference type="ChEBI" id="CHEBI:59789"/>
    </ligand>
</feature>
<proteinExistence type="inferred from homology"/>
<dbReference type="Gene3D" id="1.10.150.170">
    <property type="entry name" value="Putative methyltransferase TM0872, insert domain"/>
    <property type="match status" value="1"/>
</dbReference>
<dbReference type="HAMAP" id="MF_01007">
    <property type="entry name" value="16SrRNA_methyltr_H"/>
    <property type="match status" value="1"/>
</dbReference>
<feature type="binding site" evidence="7">
    <location>
        <position position="100"/>
    </location>
    <ligand>
        <name>S-adenosyl-L-methionine</name>
        <dbReference type="ChEBI" id="CHEBI:59789"/>
    </ligand>
</feature>
<dbReference type="InterPro" id="IPR002903">
    <property type="entry name" value="RsmH"/>
</dbReference>
<dbReference type="OrthoDB" id="9806637at2"/>
<protein>
    <recommendedName>
        <fullName evidence="7">Ribosomal RNA small subunit methyltransferase H</fullName>
        <ecNumber evidence="7">2.1.1.199</ecNumber>
    </recommendedName>
    <alternativeName>
        <fullName evidence="7">16S rRNA m(4)C1402 methyltransferase</fullName>
    </alternativeName>
    <alternativeName>
        <fullName evidence="7">rRNA (cytosine-N(4)-)-methyltransferase RsmH</fullName>
    </alternativeName>
</protein>
<feature type="binding site" evidence="7">
    <location>
        <position position="81"/>
    </location>
    <ligand>
        <name>S-adenosyl-L-methionine</name>
        <dbReference type="ChEBI" id="CHEBI:59789"/>
    </ligand>
</feature>
<comment type="caution">
    <text evidence="8">The sequence shown here is derived from an EMBL/GenBank/DDBJ whole genome shotgun (WGS) entry which is preliminary data.</text>
</comment>
<comment type="subcellular location">
    <subcellularLocation>
        <location evidence="7">Cytoplasm</location>
    </subcellularLocation>
</comment>